<sequence>MASPRRDSVSPSQVFLGDASIDKERISSGNPDLVGWDGDHDPVRFGFPKRIVGGSCSCANGFTECYSRMRPDNMNSGFKVVFLAFGEKAGRTRVSRACDRCHRQKIKCEAAQPRCNWCTHQDVPCLYDRQRKRRRNYMQPRENASSSQNEPHTNASDNDVVGDSTLPPSKPRNHSPAHLSGKVPMTEGSASLSSSSDTIPALSGTQVSQPSRRSSPTIESSNSPPWENVAQFGPGLNHESSSIDRTSLPEHDVIKSLAVDFYSTIYSSIFPTLDPVLFDQNVSYAYETDPRQEPDLDLLQTSVITIVVCLFSGKLRMAVMWSTFASRVVLLLGGHSKACFERALLFTNSSELGTRLDAHLRNLSWSCYHFDKELGRRTEQPPFLSEHNCDLSLPGGYKNYVHLPWKQTATHSLYFPAISG</sequence>
<name>A0A8G1W1F8_9EURO</name>
<protein>
    <recommendedName>
        <fullName evidence="7">Zn(2)-C6 fungal-type domain-containing protein</fullName>
    </recommendedName>
</protein>
<dbReference type="OrthoDB" id="4470371at2759"/>
<dbReference type="GO" id="GO:0005634">
    <property type="term" value="C:nucleus"/>
    <property type="evidence" value="ECO:0007669"/>
    <property type="project" value="UniProtKB-SubCell"/>
</dbReference>
<feature type="compositionally biased region" description="Polar residues" evidence="6">
    <location>
        <begin position="188"/>
        <end position="225"/>
    </location>
</feature>
<dbReference type="InterPro" id="IPR050987">
    <property type="entry name" value="AtrR-like"/>
</dbReference>
<dbReference type="Proteomes" id="UP000249789">
    <property type="component" value="Unassembled WGS sequence"/>
</dbReference>
<evidence type="ECO:0000256" key="4">
    <source>
        <dbReference type="ARBA" id="ARBA00023163"/>
    </source>
</evidence>
<evidence type="ECO:0000259" key="7">
    <source>
        <dbReference type="PROSITE" id="PS50048"/>
    </source>
</evidence>
<evidence type="ECO:0000256" key="3">
    <source>
        <dbReference type="ARBA" id="ARBA00023125"/>
    </source>
</evidence>
<evidence type="ECO:0000256" key="1">
    <source>
        <dbReference type="ARBA" id="ARBA00004123"/>
    </source>
</evidence>
<dbReference type="GO" id="GO:0000981">
    <property type="term" value="F:DNA-binding transcription factor activity, RNA polymerase II-specific"/>
    <property type="evidence" value="ECO:0007669"/>
    <property type="project" value="InterPro"/>
</dbReference>
<evidence type="ECO:0000256" key="6">
    <source>
        <dbReference type="SAM" id="MobiDB-lite"/>
    </source>
</evidence>
<evidence type="ECO:0000313" key="8">
    <source>
        <dbReference type="EMBL" id="RAK76999.1"/>
    </source>
</evidence>
<proteinExistence type="predicted"/>
<evidence type="ECO:0000313" key="9">
    <source>
        <dbReference type="Proteomes" id="UP000249789"/>
    </source>
</evidence>
<feature type="region of interest" description="Disordered" evidence="6">
    <location>
        <begin position="138"/>
        <end position="244"/>
    </location>
</feature>
<dbReference type="PROSITE" id="PS00463">
    <property type="entry name" value="ZN2_CY6_FUNGAL_1"/>
    <property type="match status" value="1"/>
</dbReference>
<keyword evidence="2" id="KW-0805">Transcription regulation</keyword>
<dbReference type="PROSITE" id="PS50048">
    <property type="entry name" value="ZN2_CY6_FUNGAL_2"/>
    <property type="match status" value="1"/>
</dbReference>
<dbReference type="AlphaFoldDB" id="A0A8G1W1F8"/>
<dbReference type="CDD" id="cd00067">
    <property type="entry name" value="GAL4"/>
    <property type="match status" value="1"/>
</dbReference>
<dbReference type="GO" id="GO:0003677">
    <property type="term" value="F:DNA binding"/>
    <property type="evidence" value="ECO:0007669"/>
    <property type="project" value="UniProtKB-KW"/>
</dbReference>
<keyword evidence="3" id="KW-0238">DNA-binding</keyword>
<dbReference type="InterPro" id="IPR036864">
    <property type="entry name" value="Zn2-C6_fun-type_DNA-bd_sf"/>
</dbReference>
<accession>A0A8G1W1F8</accession>
<dbReference type="SUPFAM" id="SSF57701">
    <property type="entry name" value="Zn2/Cys6 DNA-binding domain"/>
    <property type="match status" value="1"/>
</dbReference>
<keyword evidence="5" id="KW-0539">Nucleus</keyword>
<feature type="compositionally biased region" description="Polar residues" evidence="6">
    <location>
        <begin position="142"/>
        <end position="157"/>
    </location>
</feature>
<dbReference type="GO" id="GO:0008270">
    <property type="term" value="F:zinc ion binding"/>
    <property type="evidence" value="ECO:0007669"/>
    <property type="project" value="InterPro"/>
</dbReference>
<dbReference type="GeneID" id="63863742"/>
<dbReference type="CDD" id="cd12148">
    <property type="entry name" value="fungal_TF_MHR"/>
    <property type="match status" value="1"/>
</dbReference>
<gene>
    <name evidence="8" type="ORF">BO72DRAFT_459123</name>
</gene>
<dbReference type="Pfam" id="PF00172">
    <property type="entry name" value="Zn_clus"/>
    <property type="match status" value="1"/>
</dbReference>
<dbReference type="InterPro" id="IPR001138">
    <property type="entry name" value="Zn2Cys6_DnaBD"/>
</dbReference>
<feature type="domain" description="Zn(2)-C6 fungal-type" evidence="7">
    <location>
        <begin position="97"/>
        <end position="127"/>
    </location>
</feature>
<organism evidence="8 9">
    <name type="scientific">Aspergillus fijiensis CBS 313.89</name>
    <dbReference type="NCBI Taxonomy" id="1448319"/>
    <lineage>
        <taxon>Eukaryota</taxon>
        <taxon>Fungi</taxon>
        <taxon>Dikarya</taxon>
        <taxon>Ascomycota</taxon>
        <taxon>Pezizomycotina</taxon>
        <taxon>Eurotiomycetes</taxon>
        <taxon>Eurotiomycetidae</taxon>
        <taxon>Eurotiales</taxon>
        <taxon>Aspergillaceae</taxon>
        <taxon>Aspergillus</taxon>
    </lineage>
</organism>
<dbReference type="PANTHER" id="PTHR46910">
    <property type="entry name" value="TRANSCRIPTION FACTOR PDR1"/>
    <property type="match status" value="1"/>
</dbReference>
<dbReference type="PANTHER" id="PTHR46910:SF37">
    <property type="entry name" value="ZN(II)2CYS6 TRANSCRIPTION FACTOR (EUROFUNG)"/>
    <property type="match status" value="1"/>
</dbReference>
<reference evidence="8 9" key="1">
    <citation type="submission" date="2018-02" db="EMBL/GenBank/DDBJ databases">
        <title>The genomes of Aspergillus section Nigri reveals drivers in fungal speciation.</title>
        <authorList>
            <consortium name="DOE Joint Genome Institute"/>
            <person name="Vesth T.C."/>
            <person name="Nybo J."/>
            <person name="Theobald S."/>
            <person name="Brandl J."/>
            <person name="Frisvad J.C."/>
            <person name="Nielsen K.F."/>
            <person name="Lyhne E.K."/>
            <person name="Kogle M.E."/>
            <person name="Kuo A."/>
            <person name="Riley R."/>
            <person name="Clum A."/>
            <person name="Nolan M."/>
            <person name="Lipzen A."/>
            <person name="Salamov A."/>
            <person name="Henrissat B."/>
            <person name="Wiebenga A."/>
            <person name="De vries R.P."/>
            <person name="Grigoriev I.V."/>
            <person name="Mortensen U.H."/>
            <person name="Andersen M.R."/>
            <person name="Baker S.E."/>
        </authorList>
    </citation>
    <scope>NUCLEOTIDE SEQUENCE [LARGE SCALE GENOMIC DNA]</scope>
    <source>
        <strain evidence="8 9">CBS 313.89</strain>
    </source>
</reference>
<evidence type="ECO:0000256" key="5">
    <source>
        <dbReference type="ARBA" id="ARBA00023242"/>
    </source>
</evidence>
<dbReference type="SMART" id="SM00066">
    <property type="entry name" value="GAL4"/>
    <property type="match status" value="1"/>
</dbReference>
<comment type="subcellular location">
    <subcellularLocation>
        <location evidence="1">Nucleus</location>
    </subcellularLocation>
</comment>
<dbReference type="VEuPathDB" id="FungiDB:BO72DRAFT_459123"/>
<dbReference type="EMBL" id="KZ824645">
    <property type="protein sequence ID" value="RAK76999.1"/>
    <property type="molecule type" value="Genomic_DNA"/>
</dbReference>
<evidence type="ECO:0000256" key="2">
    <source>
        <dbReference type="ARBA" id="ARBA00023015"/>
    </source>
</evidence>
<keyword evidence="9" id="KW-1185">Reference proteome</keyword>
<dbReference type="RefSeq" id="XP_040801009.1">
    <property type="nucleotide sequence ID" value="XM_040946409.1"/>
</dbReference>
<keyword evidence="4" id="KW-0804">Transcription</keyword>
<dbReference type="Gene3D" id="4.10.240.10">
    <property type="entry name" value="Zn(2)-C6 fungal-type DNA-binding domain"/>
    <property type="match status" value="1"/>
</dbReference>